<dbReference type="AlphaFoldDB" id="A0AAD9NLB1"/>
<comment type="caution">
    <text evidence="1">The sequence shown here is derived from an EMBL/GenBank/DDBJ whole genome shotgun (WGS) entry which is preliminary data.</text>
</comment>
<accession>A0AAD9NLB1</accession>
<dbReference type="EMBL" id="JAODUO010000797">
    <property type="protein sequence ID" value="KAK2174502.1"/>
    <property type="molecule type" value="Genomic_DNA"/>
</dbReference>
<name>A0AAD9NLB1_RIDPI</name>
<organism evidence="1 2">
    <name type="scientific">Ridgeia piscesae</name>
    <name type="common">Tubeworm</name>
    <dbReference type="NCBI Taxonomy" id="27915"/>
    <lineage>
        <taxon>Eukaryota</taxon>
        <taxon>Metazoa</taxon>
        <taxon>Spiralia</taxon>
        <taxon>Lophotrochozoa</taxon>
        <taxon>Annelida</taxon>
        <taxon>Polychaeta</taxon>
        <taxon>Sedentaria</taxon>
        <taxon>Canalipalpata</taxon>
        <taxon>Sabellida</taxon>
        <taxon>Siboglinidae</taxon>
        <taxon>Ridgeia</taxon>
    </lineage>
</organism>
<keyword evidence="2" id="KW-1185">Reference proteome</keyword>
<proteinExistence type="predicted"/>
<sequence length="108" mass="12323">MGVHMDQHLTTTDHVTAVCAAYNYHLYRLSSIWHYLTTEAAKSAVNALVTSRLDNCNALLHNIPLSQRARLQRVQNNAARLITRTTSHQCRRSCIGCQLRAESPSRYW</sequence>
<gene>
    <name evidence="1" type="ORF">NP493_798g00006</name>
</gene>
<reference evidence="1" key="1">
    <citation type="journal article" date="2023" name="Mol. Biol. Evol.">
        <title>Third-Generation Sequencing Reveals the Adaptive Role of the Epigenome in Three Deep-Sea Polychaetes.</title>
        <authorList>
            <person name="Perez M."/>
            <person name="Aroh O."/>
            <person name="Sun Y."/>
            <person name="Lan Y."/>
            <person name="Juniper S.K."/>
            <person name="Young C.R."/>
            <person name="Angers B."/>
            <person name="Qian P.Y."/>
        </authorList>
    </citation>
    <scope>NUCLEOTIDE SEQUENCE</scope>
    <source>
        <strain evidence="1">R07B-5</strain>
    </source>
</reference>
<evidence type="ECO:0000313" key="1">
    <source>
        <dbReference type="EMBL" id="KAK2174502.1"/>
    </source>
</evidence>
<dbReference type="Proteomes" id="UP001209878">
    <property type="component" value="Unassembled WGS sequence"/>
</dbReference>
<protein>
    <submittedName>
        <fullName evidence="1">Uncharacterized protein</fullName>
    </submittedName>
</protein>
<evidence type="ECO:0000313" key="2">
    <source>
        <dbReference type="Proteomes" id="UP001209878"/>
    </source>
</evidence>